<keyword evidence="2" id="KW-1185">Reference proteome</keyword>
<evidence type="ECO:0000313" key="1">
    <source>
        <dbReference type="EMBL" id="XAH74823.1"/>
    </source>
</evidence>
<sequence>MRITAVESVETKNWNDSRFLSQKNMTTQTVREIKNENNSFAATLTKIMNKKDTAEGPYT</sequence>
<name>A0ABZ3EX41_9FIRM</name>
<dbReference type="Proteomes" id="UP001451571">
    <property type="component" value="Chromosome"/>
</dbReference>
<dbReference type="EMBL" id="CP146256">
    <property type="protein sequence ID" value="XAH74823.1"/>
    <property type="molecule type" value="Genomic_DNA"/>
</dbReference>
<accession>A0ABZ3EX41</accession>
<organism evidence="1 2">
    <name type="scientific">Kineothrix sedimenti</name>
    <dbReference type="NCBI Taxonomy" id="3123317"/>
    <lineage>
        <taxon>Bacteria</taxon>
        <taxon>Bacillati</taxon>
        <taxon>Bacillota</taxon>
        <taxon>Clostridia</taxon>
        <taxon>Lachnospirales</taxon>
        <taxon>Lachnospiraceae</taxon>
        <taxon>Kineothrix</taxon>
    </lineage>
</organism>
<protein>
    <submittedName>
        <fullName evidence="1">Uncharacterized protein</fullName>
    </submittedName>
</protein>
<dbReference type="RefSeq" id="WP_342758401.1">
    <property type="nucleotide sequence ID" value="NZ_CP146256.1"/>
</dbReference>
<evidence type="ECO:0000313" key="2">
    <source>
        <dbReference type="Proteomes" id="UP001451571"/>
    </source>
</evidence>
<gene>
    <name evidence="1" type="ORF">V6984_03400</name>
</gene>
<proteinExistence type="predicted"/>
<reference evidence="1 2" key="1">
    <citation type="submission" date="2024-02" db="EMBL/GenBank/DDBJ databases">
        <title>Bacterial strain from lacustrine sediment.</title>
        <authorList>
            <person name="Petit C."/>
            <person name="Fadhlaoui K."/>
        </authorList>
    </citation>
    <scope>NUCLEOTIDE SEQUENCE [LARGE SCALE GENOMIC DNA]</scope>
    <source>
        <strain evidence="1 2">IPX-CK</strain>
    </source>
</reference>